<keyword evidence="2" id="KW-1003">Cell membrane</keyword>
<evidence type="ECO:0000313" key="7">
    <source>
        <dbReference type="EnsemblMetazoa" id="XP_050498652.1"/>
    </source>
</evidence>
<evidence type="ECO:0000256" key="3">
    <source>
        <dbReference type="ARBA" id="ARBA00022692"/>
    </source>
</evidence>
<name>A0ABM5JL33_DIAVI</name>
<evidence type="ECO:0000256" key="2">
    <source>
        <dbReference type="ARBA" id="ARBA00022475"/>
    </source>
</evidence>
<evidence type="ECO:0000313" key="8">
    <source>
        <dbReference type="Proteomes" id="UP001652700"/>
    </source>
</evidence>
<feature type="transmembrane region" description="Helical" evidence="6">
    <location>
        <begin position="129"/>
        <end position="149"/>
    </location>
</feature>
<dbReference type="InterPro" id="IPR013604">
    <property type="entry name" value="7TM_chemorcpt"/>
</dbReference>
<accession>A0ABM5JL33</accession>
<dbReference type="GeneID" id="126879542"/>
<keyword evidence="4 6" id="KW-1133">Transmembrane helix</keyword>
<dbReference type="Pfam" id="PF08395">
    <property type="entry name" value="7tm_7"/>
    <property type="match status" value="1"/>
</dbReference>
<keyword evidence="3 6" id="KW-0812">Transmembrane</keyword>
<comment type="subcellular location">
    <subcellularLocation>
        <location evidence="1">Cell membrane</location>
        <topology evidence="1">Multi-pass membrane protein</topology>
    </subcellularLocation>
</comment>
<dbReference type="EnsemblMetazoa" id="XM_050642695.1">
    <property type="protein sequence ID" value="XP_050498652.1"/>
    <property type="gene ID" value="LOC126879542"/>
</dbReference>
<keyword evidence="8" id="KW-1185">Reference proteome</keyword>
<evidence type="ECO:0000256" key="6">
    <source>
        <dbReference type="SAM" id="Phobius"/>
    </source>
</evidence>
<evidence type="ECO:0000256" key="5">
    <source>
        <dbReference type="ARBA" id="ARBA00023136"/>
    </source>
</evidence>
<protein>
    <submittedName>
        <fullName evidence="7">Uncharacterized protein</fullName>
    </submittedName>
</protein>
<evidence type="ECO:0000256" key="1">
    <source>
        <dbReference type="ARBA" id="ARBA00004651"/>
    </source>
</evidence>
<proteinExistence type="predicted"/>
<reference evidence="7" key="1">
    <citation type="submission" date="2025-05" db="UniProtKB">
        <authorList>
            <consortium name="EnsemblMetazoa"/>
        </authorList>
    </citation>
    <scope>IDENTIFICATION</scope>
</reference>
<sequence length="152" mass="17316">MELNSDGRGNPPDRGRIDDVASNMDYEVNEKQKQSEEIINININTQSKQVPITNPKNFLPDYQIFVLAVTLAGDSIDVAGQVLIKHFNILKSEVSDVLISKYIKELSVVFVELRPQLSVPGYFDINRRLLPMIFSTISTYAIIYIQIYYDKS</sequence>
<organism evidence="7 8">
    <name type="scientific">Diabrotica virgifera virgifera</name>
    <name type="common">western corn rootworm</name>
    <dbReference type="NCBI Taxonomy" id="50390"/>
    <lineage>
        <taxon>Eukaryota</taxon>
        <taxon>Metazoa</taxon>
        <taxon>Ecdysozoa</taxon>
        <taxon>Arthropoda</taxon>
        <taxon>Hexapoda</taxon>
        <taxon>Insecta</taxon>
        <taxon>Pterygota</taxon>
        <taxon>Neoptera</taxon>
        <taxon>Endopterygota</taxon>
        <taxon>Coleoptera</taxon>
        <taxon>Polyphaga</taxon>
        <taxon>Cucujiformia</taxon>
        <taxon>Chrysomeloidea</taxon>
        <taxon>Chrysomelidae</taxon>
        <taxon>Galerucinae</taxon>
        <taxon>Diabroticina</taxon>
        <taxon>Diabroticites</taxon>
        <taxon>Diabrotica</taxon>
    </lineage>
</organism>
<dbReference type="Proteomes" id="UP001652700">
    <property type="component" value="Unplaced"/>
</dbReference>
<dbReference type="RefSeq" id="XP_050498652.1">
    <property type="nucleotide sequence ID" value="XM_050642695.1"/>
</dbReference>
<evidence type="ECO:0000256" key="4">
    <source>
        <dbReference type="ARBA" id="ARBA00022989"/>
    </source>
</evidence>
<keyword evidence="5 6" id="KW-0472">Membrane</keyword>